<gene>
    <name evidence="2" type="ORF">SDC9_130456</name>
</gene>
<protein>
    <recommendedName>
        <fullName evidence="1">Putative auto-transporter adhesin head GIN domain-containing protein</fullName>
    </recommendedName>
</protein>
<comment type="caution">
    <text evidence="2">The sequence shown here is derived from an EMBL/GenBank/DDBJ whole genome shotgun (WGS) entry which is preliminary data.</text>
</comment>
<accession>A0A645D429</accession>
<organism evidence="2">
    <name type="scientific">bioreactor metagenome</name>
    <dbReference type="NCBI Taxonomy" id="1076179"/>
    <lineage>
        <taxon>unclassified sequences</taxon>
        <taxon>metagenomes</taxon>
        <taxon>ecological metagenomes</taxon>
    </lineage>
</organism>
<dbReference type="Gene3D" id="2.160.20.120">
    <property type="match status" value="1"/>
</dbReference>
<evidence type="ECO:0000259" key="1">
    <source>
        <dbReference type="Pfam" id="PF10988"/>
    </source>
</evidence>
<feature type="domain" description="Putative auto-transporter adhesin head GIN" evidence="1">
    <location>
        <begin position="10"/>
        <end position="85"/>
    </location>
</feature>
<proteinExistence type="predicted"/>
<reference evidence="2" key="1">
    <citation type="submission" date="2019-08" db="EMBL/GenBank/DDBJ databases">
        <authorList>
            <person name="Kucharzyk K."/>
            <person name="Murdoch R.W."/>
            <person name="Higgins S."/>
            <person name="Loffler F."/>
        </authorList>
    </citation>
    <scope>NUCLEOTIDE SEQUENCE</scope>
</reference>
<dbReference type="EMBL" id="VSSQ01032202">
    <property type="protein sequence ID" value="MPM83392.1"/>
    <property type="molecule type" value="Genomic_DNA"/>
</dbReference>
<dbReference type="AlphaFoldDB" id="A0A645D429"/>
<sequence>MKAASCCGIDKLDVFAYGSGSVDLKGNVKFLKAVISGSGNLNLFDLQAQSAECIIFGSGDMQVNAEKELIATNSGAGNIIYKGEPVVAMNLNGAGSIKRF</sequence>
<dbReference type="InterPro" id="IPR021255">
    <property type="entry name" value="DUF2807"/>
</dbReference>
<name>A0A645D429_9ZZZZ</name>
<evidence type="ECO:0000313" key="2">
    <source>
        <dbReference type="EMBL" id="MPM83392.1"/>
    </source>
</evidence>
<dbReference type="Pfam" id="PF10988">
    <property type="entry name" value="DUF2807"/>
    <property type="match status" value="1"/>
</dbReference>